<evidence type="ECO:0000313" key="1">
    <source>
        <dbReference type="EMBL" id="CEG41545.1"/>
    </source>
</evidence>
<dbReference type="GeneID" id="36406939"/>
<dbReference type="OrthoDB" id="102511at2759"/>
<accession>A0A0P1AKB3</accession>
<dbReference type="OMA" id="RVQCTRS"/>
<dbReference type="Proteomes" id="UP000054928">
    <property type="component" value="Unassembled WGS sequence"/>
</dbReference>
<dbReference type="RefSeq" id="XP_024577914.1">
    <property type="nucleotide sequence ID" value="XM_024727326.1"/>
</dbReference>
<sequence length="2201" mass="247488">MARTGFESLRTASHVLSWLLRGRSEELPVDRVLEAIRSIYGVVPLGGRVGGADGSTPPATPKNAALTLFSAAKDSHAAENSAQDQSEEKLWSTLLSSVQLPVSGNQEDVRNALETLQNQQKRQTPLDIENLRRQFFAARRDYFAVRVELLRAARNPQHPNAHAAGEVVDELLKEGLREVLLEEVHGRQFVYSPSLVGVEIAERNALKEWEASLESAIKIAKTVFTWEVRVFDDVITSSTLAITDVQEIARDLTQIGVIIAVRLLHTIEDVQDCTVMLHVTKTFFLSELNRDSYRDNITSPVPGVLLLAWATLLGRHYRKLMMLHGNTEQVKELQIMLQETLTAAERLHGFHYLNALLQSLIFRNHAESDSIAMLHPLSLHVKNVWELPTVAVLSVRTQTTTTHYQNICSHNRVYQHVVATFLNDMLSTLRFLDELSGVQELHAMIKFVLPVLSNADVAKRTLGIDVEDGEILGVVTGDNFVLGDLLVKARTNLPGTLLSCLEMLTALCCQYQDVSSSTVLRQVLKIFTHPNPGFTGDATRRVCRPVPPAEYYKNLANESESVQCTRSFAYEDGDGRSVVVVGTIGTLVHTNSGIQVEWDLTDSNDSPKVLSLWILLLIRTETFATIVQSTSFDEVFRTDLELISILKAFFEFIVHLGPEESGGHFALEEMQRSWGEARLLRWWTKYQLSSRELYVPLLVRQQVTLPRLLSASSENLVSWGVRDRYVRQQILAHFEDCKRYDADSVGDVSTLNVFAVDGGIHLLHFLLNVLDGFLKASSGGESESGTAPYIHFVKTCFLAFQTLLASTFGVKLLMTSLLDGGQAECVHLIVKTARKLFEVQERLVGVYSVVLATLEIFISVVRWFLAKEAQALSNSGPITESFVAMERLWFVKGAEFAIEVLSIHESWKFVSVGERCEVSERCIRLLYVLVHPRKYFHEQNEMILALEQALCDSLSTDMSLVAKVLRYCYASVSRLAKHSIDNWNSAATPDADTGLKAEKYLSLIYESTAGNCEANIFQHESLVITCLRIIELLLASKMDRDDVAAARKILLLPINGLNLDLSLTLVTLCGCYLEFYVDDSPDIVYWSLRILQHSAVALDCRVEYETTSMPSLFALFYECQDIVCVRSRFIQLLQASSPQHLAIRKEVIELLALCLEHQPNFLTLLVFGSESDTNKVENSLSFLTVLTQQFDVSERLLEQSSDFLCALLAFLANVWEGAVNEGHCLHMKIITALRALPTFWPNVTRVLKIHMPLDSVEYGLLDMELAVATAQGLGDVKSLSSLYVGRSSAYGYLARGLILQLISLEWHNEASTQSDHPLVKVLESFRKEGLYLHWLRSLTRLDYSPTLLKQQMSSIRRICTANKPITNFLSALPIGEIQKYAEGLICDERTLKWQLSAGGELNIETCPADIRAIKLIQWGNLQAAYLHAQLFSLAKWKEFMEMCCLQAGAPLNTNEKPLSRKMSMISSPRSITSNASIIEAVKPASPASSSKNEFSRFFGDRTSFELIQVVADVIKSRMQQHQVNNDPLDYFVMVHLQILVKLLVSMLHHQMCLVLCKTCDPKLSQTRQRLKVHGTDSSLRFDTKTTLELLTVIERTTAAVHDSKEQITSEFEVVRIGSKSKTTFESLMAVSVFCRLVKDLENKVESLLTDLFTSLFTAALMLIRHLNEMPNKVTDQNSEMVSVSLPEPLFQAKFIGHSTRVITSCNDWKSSSQVLCQLSCFLLIEVLDRVGNLGTRKLKLLLGNEADLTPFVKELEHQQGITTLLHLLMQSFRPALYTKDVAARQEDACYVLHGLVAIVWNSSNAELCRRVMLQDGNTRVSNWLFILLATKLLPLLQAQMIREESNTNLRGYVSSDDQMTEEFNRSMAHRMWCLVLDFVGGLLRLSRNVDANDASVWEFLSYAEPLILAGVESANSRRLTRAVIAEHQALLRFLNGLSGSAWRRQRWRQAFPTSLVVLMEQCRQFLRRACVLLGNSSSEIPRKRKDVSPMKTKALGRAVVGFLPPKSPRSPRSPSAFTLVRQTLLLEHLQAVSEIEKQELTQFYQEMEAELLETVQLSSLLFVKWTASLTESVAVVVVNGVRHVDEEQLVPLLEFIPPSDAQSMNSRLGLGHLCLAMDFMLDQLEMANDLSKRSMVANAINVSALLFMKTYLLHAELYELVKRDCDELKTFIRQLRDRVSEIDAAEIDAQLFEHISKIIAA</sequence>
<name>A0A0P1AKB3_PLAHL</name>
<evidence type="ECO:0000313" key="2">
    <source>
        <dbReference type="Proteomes" id="UP000054928"/>
    </source>
</evidence>
<dbReference type="PANTHER" id="PTHR31431">
    <property type="entry name" value="NUCLEOPORIN NUP188 HOMOLOG"/>
    <property type="match status" value="1"/>
</dbReference>
<dbReference type="STRING" id="4781.A0A0P1AKB3"/>
<reference evidence="2" key="1">
    <citation type="submission" date="2014-09" db="EMBL/GenBank/DDBJ databases">
        <authorList>
            <person name="Sharma Rahul"/>
            <person name="Thines Marco"/>
        </authorList>
    </citation>
    <scope>NUCLEOTIDE SEQUENCE [LARGE SCALE GENOMIC DNA]</scope>
</reference>
<dbReference type="InterPro" id="IPR044840">
    <property type="entry name" value="Nup188"/>
</dbReference>
<dbReference type="GO" id="GO:0006606">
    <property type="term" value="P:protein import into nucleus"/>
    <property type="evidence" value="ECO:0007669"/>
    <property type="project" value="TreeGrafter"/>
</dbReference>
<proteinExistence type="predicted"/>
<evidence type="ECO:0008006" key="3">
    <source>
        <dbReference type="Google" id="ProtNLM"/>
    </source>
</evidence>
<keyword evidence="2" id="KW-1185">Reference proteome</keyword>
<dbReference type="GO" id="GO:0006405">
    <property type="term" value="P:RNA export from nucleus"/>
    <property type="evidence" value="ECO:0007669"/>
    <property type="project" value="TreeGrafter"/>
</dbReference>
<dbReference type="PANTHER" id="PTHR31431:SF1">
    <property type="entry name" value="NUCLEOPORIN NUP188"/>
    <property type="match status" value="1"/>
</dbReference>
<organism evidence="1 2">
    <name type="scientific">Plasmopara halstedii</name>
    <name type="common">Downy mildew of sunflower</name>
    <dbReference type="NCBI Taxonomy" id="4781"/>
    <lineage>
        <taxon>Eukaryota</taxon>
        <taxon>Sar</taxon>
        <taxon>Stramenopiles</taxon>
        <taxon>Oomycota</taxon>
        <taxon>Peronosporomycetes</taxon>
        <taxon>Peronosporales</taxon>
        <taxon>Peronosporaceae</taxon>
        <taxon>Plasmopara</taxon>
    </lineage>
</organism>
<dbReference type="GO" id="GO:0044611">
    <property type="term" value="C:nuclear pore inner ring"/>
    <property type="evidence" value="ECO:0007669"/>
    <property type="project" value="TreeGrafter"/>
</dbReference>
<dbReference type="GO" id="GO:0017056">
    <property type="term" value="F:structural constituent of nuclear pore"/>
    <property type="evidence" value="ECO:0007669"/>
    <property type="project" value="InterPro"/>
</dbReference>
<dbReference type="EMBL" id="CCYD01000553">
    <property type="protein sequence ID" value="CEG41545.1"/>
    <property type="molecule type" value="Genomic_DNA"/>
</dbReference>
<protein>
    <recommendedName>
        <fullName evidence="3">Nucleoporin</fullName>
    </recommendedName>
</protein>